<dbReference type="GO" id="GO:0034220">
    <property type="term" value="P:monoatomic ion transmembrane transport"/>
    <property type="evidence" value="ECO:0007669"/>
    <property type="project" value="UniProtKB-KW"/>
</dbReference>
<feature type="non-terminal residue" evidence="2">
    <location>
        <position position="1"/>
    </location>
</feature>
<evidence type="ECO:0000313" key="3">
    <source>
        <dbReference type="Proteomes" id="UP000595437"/>
    </source>
</evidence>
<organism evidence="2 3">
    <name type="scientific">Caligus rogercresseyi</name>
    <name type="common">Sea louse</name>
    <dbReference type="NCBI Taxonomy" id="217165"/>
    <lineage>
        <taxon>Eukaryota</taxon>
        <taxon>Metazoa</taxon>
        <taxon>Ecdysozoa</taxon>
        <taxon>Arthropoda</taxon>
        <taxon>Crustacea</taxon>
        <taxon>Multicrustacea</taxon>
        <taxon>Hexanauplia</taxon>
        <taxon>Copepoda</taxon>
        <taxon>Siphonostomatoida</taxon>
        <taxon>Caligidae</taxon>
        <taxon>Caligus</taxon>
    </lineage>
</organism>
<dbReference type="AlphaFoldDB" id="A0A7T8GP79"/>
<proteinExistence type="predicted"/>
<keyword evidence="3" id="KW-1185">Reference proteome</keyword>
<protein>
    <submittedName>
        <fullName evidence="2">Sodium channel protein</fullName>
    </submittedName>
</protein>
<evidence type="ECO:0000256" key="1">
    <source>
        <dbReference type="SAM" id="MobiDB-lite"/>
    </source>
</evidence>
<evidence type="ECO:0000313" key="2">
    <source>
        <dbReference type="EMBL" id="QQP35116.1"/>
    </source>
</evidence>
<name>A0A7T8GP79_CALRO</name>
<feature type="compositionally biased region" description="Acidic residues" evidence="1">
    <location>
        <begin position="65"/>
        <end position="76"/>
    </location>
</feature>
<keyword evidence="2" id="KW-0407">Ion channel</keyword>
<gene>
    <name evidence="2" type="ORF">FKW44_023250</name>
</gene>
<keyword evidence="2" id="KW-0813">Transport</keyword>
<reference evidence="3" key="1">
    <citation type="submission" date="2021-01" db="EMBL/GenBank/DDBJ databases">
        <title>Caligus Genome Assembly.</title>
        <authorList>
            <person name="Gallardo-Escarate C."/>
        </authorList>
    </citation>
    <scope>NUCLEOTIDE SEQUENCE [LARGE SCALE GENOMIC DNA]</scope>
</reference>
<accession>A0A7T8GP79</accession>
<feature type="region of interest" description="Disordered" evidence="1">
    <location>
        <begin position="60"/>
        <end position="83"/>
    </location>
</feature>
<dbReference type="EMBL" id="CP045907">
    <property type="protein sequence ID" value="QQP35116.1"/>
    <property type="molecule type" value="Genomic_DNA"/>
</dbReference>
<sequence length="83" mass="9477">MAVEHGDADGEASLPTFRPFTREELAIIENRILEKKLTAKKKAERRAKNIAEFGDSARARKLYEQDSESESEDEIETNPKLEQ</sequence>
<keyword evidence="2" id="KW-0406">Ion transport</keyword>
<dbReference type="Proteomes" id="UP000595437">
    <property type="component" value="Chromosome 18"/>
</dbReference>